<dbReference type="OrthoDB" id="202710at2759"/>
<accession>K0SQP1</accession>
<keyword evidence="1" id="KW-0732">Signal</keyword>
<dbReference type="Proteomes" id="UP000266841">
    <property type="component" value="Unassembled WGS sequence"/>
</dbReference>
<name>K0SQP1_THAOC</name>
<proteinExistence type="predicted"/>
<evidence type="ECO:0000256" key="1">
    <source>
        <dbReference type="SAM" id="SignalP"/>
    </source>
</evidence>
<protein>
    <submittedName>
        <fullName evidence="2">Uncharacterized protein</fullName>
    </submittedName>
</protein>
<organism evidence="2 3">
    <name type="scientific">Thalassiosira oceanica</name>
    <name type="common">Marine diatom</name>
    <dbReference type="NCBI Taxonomy" id="159749"/>
    <lineage>
        <taxon>Eukaryota</taxon>
        <taxon>Sar</taxon>
        <taxon>Stramenopiles</taxon>
        <taxon>Ochrophyta</taxon>
        <taxon>Bacillariophyta</taxon>
        <taxon>Coscinodiscophyceae</taxon>
        <taxon>Thalassiosirophycidae</taxon>
        <taxon>Thalassiosirales</taxon>
        <taxon>Thalassiosiraceae</taxon>
        <taxon>Thalassiosira</taxon>
    </lineage>
</organism>
<gene>
    <name evidence="2" type="ORF">THAOC_10206</name>
</gene>
<dbReference type="EMBL" id="AGNL01011117">
    <property type="protein sequence ID" value="EJK68603.1"/>
    <property type="molecule type" value="Genomic_DNA"/>
</dbReference>
<dbReference type="eggNOG" id="ENOG502SPDI">
    <property type="taxonomic scope" value="Eukaryota"/>
</dbReference>
<feature type="chain" id="PRO_5003837960" evidence="1">
    <location>
        <begin position="24"/>
        <end position="437"/>
    </location>
</feature>
<dbReference type="AlphaFoldDB" id="K0SQP1"/>
<evidence type="ECO:0000313" key="3">
    <source>
        <dbReference type="Proteomes" id="UP000266841"/>
    </source>
</evidence>
<dbReference type="OMA" id="IEPARLC"/>
<feature type="signal peptide" evidence="1">
    <location>
        <begin position="1"/>
        <end position="23"/>
    </location>
</feature>
<comment type="caution">
    <text evidence="2">The sequence shown here is derived from an EMBL/GenBank/DDBJ whole genome shotgun (WGS) entry which is preliminary data.</text>
</comment>
<reference evidence="2 3" key="1">
    <citation type="journal article" date="2012" name="Genome Biol.">
        <title>Genome and low-iron response of an oceanic diatom adapted to chronic iron limitation.</title>
        <authorList>
            <person name="Lommer M."/>
            <person name="Specht M."/>
            <person name="Roy A.S."/>
            <person name="Kraemer L."/>
            <person name="Andreson R."/>
            <person name="Gutowska M.A."/>
            <person name="Wolf J."/>
            <person name="Bergner S.V."/>
            <person name="Schilhabel M.B."/>
            <person name="Klostermeier U.C."/>
            <person name="Beiko R.G."/>
            <person name="Rosenstiel P."/>
            <person name="Hippler M."/>
            <person name="Laroche J."/>
        </authorList>
    </citation>
    <scope>NUCLEOTIDE SEQUENCE [LARGE SCALE GENOMIC DNA]</scope>
    <source>
        <strain evidence="2 3">CCMP1005</strain>
    </source>
</reference>
<sequence>MSTIALMIRLVIGIVALAAQCHGFVTPSDGSPFLTPPNKRRRQCRQLRYRYTNDPESNSDLSQGLAPAMDVRSFLTQRCIQSFMYLLVSTRDVHTVWWLDKVVEPVIVNNYWENEEEYFPGDHGGNTYRENDQRMGSKLLNYHGLSALNTTLYPEWDSFFNALLDKPDAILEIETPNFMSFEIEIEPARLCARILSVREQIAREMAADCKAINSMGHYIFCSYQENSQKRTNIKKVDEHGDFVSKPKTFDSPSALYINFDQRDDEALAPSPLRKGNFDLLYNLLTQQAIIELLNSEDGVVVGEDPQQNQACREYLYRFYLQRFPSTFEGSQWYGKSDAFVEELMLSSPLFLTMNVESGTGVEQSETQASSRPPLEVEPLRVAEQILLKRDNLALEWMDIMSSVPSDHTEIRRMQLNRLTGVPIAGPQSTTAISDEFQ</sequence>
<keyword evidence="3" id="KW-1185">Reference proteome</keyword>
<evidence type="ECO:0000313" key="2">
    <source>
        <dbReference type="EMBL" id="EJK68603.1"/>
    </source>
</evidence>